<dbReference type="InterPro" id="IPR029045">
    <property type="entry name" value="ClpP/crotonase-like_dom_sf"/>
</dbReference>
<proteinExistence type="predicted"/>
<dbReference type="InterPro" id="IPR051053">
    <property type="entry name" value="ECH/Chromodomain_protein"/>
</dbReference>
<keyword evidence="4" id="KW-0456">Lyase</keyword>
<dbReference type="GO" id="GO:0016829">
    <property type="term" value="F:lyase activity"/>
    <property type="evidence" value="ECO:0007669"/>
    <property type="project" value="UniProtKB-KW"/>
</dbReference>
<dbReference type="EMBL" id="CABVHW010000006">
    <property type="protein sequence ID" value="VVN97436.1"/>
    <property type="molecule type" value="Genomic_DNA"/>
</dbReference>
<accession>A0A5E7BZ45</accession>
<evidence type="ECO:0000313" key="5">
    <source>
        <dbReference type="Proteomes" id="UP000381093"/>
    </source>
</evidence>
<dbReference type="EC" id="4.2.1.149" evidence="4"/>
<dbReference type="InterPro" id="IPR001753">
    <property type="entry name" value="Enoyl-CoA_hydra/iso"/>
</dbReference>
<dbReference type="AlphaFoldDB" id="A0A5E7BZ45"/>
<evidence type="ECO:0000256" key="1">
    <source>
        <dbReference type="ARBA" id="ARBA00004275"/>
    </source>
</evidence>
<dbReference type="CDD" id="cd06558">
    <property type="entry name" value="crotonase-like"/>
    <property type="match status" value="1"/>
</dbReference>
<keyword evidence="2" id="KW-0576">Peroxisome</keyword>
<comment type="subcellular location">
    <subcellularLocation>
        <location evidence="1">Peroxisome</location>
    </subcellularLocation>
</comment>
<evidence type="ECO:0000256" key="2">
    <source>
        <dbReference type="ARBA" id="ARBA00023140"/>
    </source>
</evidence>
<name>A0A5E7BZ45_PSEFL</name>
<reference evidence="4 5" key="1">
    <citation type="submission" date="2019-09" db="EMBL/GenBank/DDBJ databases">
        <authorList>
            <person name="Chandra G."/>
            <person name="Truman W A."/>
        </authorList>
    </citation>
    <scope>NUCLEOTIDE SEQUENCE [LARGE SCALE GENOMIC DNA]</scope>
    <source>
        <strain evidence="4">PS710</strain>
    </source>
</reference>
<organism evidence="4 5">
    <name type="scientific">Pseudomonas fluorescens</name>
    <dbReference type="NCBI Taxonomy" id="294"/>
    <lineage>
        <taxon>Bacteria</taxon>
        <taxon>Pseudomonadati</taxon>
        <taxon>Pseudomonadota</taxon>
        <taxon>Gammaproteobacteria</taxon>
        <taxon>Pseudomonadales</taxon>
        <taxon>Pseudomonadaceae</taxon>
        <taxon>Pseudomonas</taxon>
    </lineage>
</organism>
<dbReference type="Gene3D" id="3.90.226.10">
    <property type="entry name" value="2-enoyl-CoA Hydratase, Chain A, domain 1"/>
    <property type="match status" value="1"/>
</dbReference>
<gene>
    <name evidence="4" type="primary">caiD_2</name>
    <name evidence="4" type="ORF">PS710_02381</name>
</gene>
<dbReference type="PANTHER" id="PTHR43684">
    <property type="match status" value="1"/>
</dbReference>
<protein>
    <submittedName>
        <fullName evidence="4">Carnitinyl-CoA dehydratase</fullName>
        <ecNumber evidence="4">4.2.1.149</ecNumber>
    </submittedName>
</protein>
<keyword evidence="3" id="KW-0413">Isomerase</keyword>
<evidence type="ECO:0000313" key="4">
    <source>
        <dbReference type="EMBL" id="VVN97436.1"/>
    </source>
</evidence>
<dbReference type="GO" id="GO:0004165">
    <property type="term" value="F:delta(3)-delta(2)-enoyl-CoA isomerase activity"/>
    <property type="evidence" value="ECO:0007669"/>
    <property type="project" value="UniProtKB-ARBA"/>
</dbReference>
<dbReference type="Pfam" id="PF00378">
    <property type="entry name" value="ECH_1"/>
    <property type="match status" value="1"/>
</dbReference>
<dbReference type="SUPFAM" id="SSF52096">
    <property type="entry name" value="ClpP/crotonase"/>
    <property type="match status" value="1"/>
</dbReference>
<dbReference type="RefSeq" id="WP_150764679.1">
    <property type="nucleotide sequence ID" value="NZ_CABVHW010000006.1"/>
</dbReference>
<dbReference type="Proteomes" id="UP000381093">
    <property type="component" value="Unassembled WGS sequence"/>
</dbReference>
<dbReference type="PANTHER" id="PTHR43684:SF1">
    <property type="entry name" value="ENOYL-COA DELTA ISOMERASE 2"/>
    <property type="match status" value="1"/>
</dbReference>
<sequence>MSDAIVFERHGGIARLRFNRPEVKNALSLDMCRKVRDIVQLLREDVTCRVLLIEAIGTDFCSGADMGDLARMTNGTPAQRAELVGQSALEFSHGIFLGLASLDIPIVCAVRGYAVGAGFQFALSADLVVASETTQFLAPMANLAHSSDHGESYLLPRKVGELRASQILLLGERFGAHEAEQWGIVNWVEPDGHLETKAEEVVTRLAQGAPFALRGIKSLLRQSRVSSMEQQFENELEMVARCAATDDFVEAIKAYSERRKPVYAK</sequence>
<evidence type="ECO:0000256" key="3">
    <source>
        <dbReference type="ARBA" id="ARBA00023235"/>
    </source>
</evidence>